<keyword evidence="6" id="KW-0735">Signal-anchor</keyword>
<dbReference type="GO" id="GO:0016758">
    <property type="term" value="F:hexosyltransferase activity"/>
    <property type="evidence" value="ECO:0007669"/>
    <property type="project" value="InterPro"/>
</dbReference>
<organism evidence="11 12">
    <name type="scientific">Blastocystis sp. subtype 1 (strain ATCC 50177 / NandII)</name>
    <dbReference type="NCBI Taxonomy" id="478820"/>
    <lineage>
        <taxon>Eukaryota</taxon>
        <taxon>Sar</taxon>
        <taxon>Stramenopiles</taxon>
        <taxon>Bigyra</taxon>
        <taxon>Opalozoa</taxon>
        <taxon>Opalinata</taxon>
        <taxon>Blastocystidae</taxon>
        <taxon>Blastocystis</taxon>
    </lineage>
</organism>
<sequence length="229" mass="26553">MIFSQYGAVRQRNYNVSYLFALTEDDDPKRRRLAREAAYYHDLLVFNHTNSYHNLALTVLLTYHFVSNAGVSAVFFGKMDDDMTLNLPLLMRLLQSETVQSKRHLYAGDCMTSFYNSYDALAKNYVPRCLVLDETLIASYARGGFYVFSSDLLDFILIGSRHLTFIAHNEDANTGKALKLMNVECTPLLQEHWMARYGCESEEECRSFVSIHPKYSSREMMGYYNYLHM</sequence>
<dbReference type="PANTHER" id="PTHR11214">
    <property type="entry name" value="BETA-1,3-N-ACETYLGLUCOSAMINYLTRANSFERASE"/>
    <property type="match status" value="1"/>
</dbReference>
<dbReference type="EMBL" id="LXWW01000109">
    <property type="protein sequence ID" value="OAO15911.1"/>
    <property type="molecule type" value="Genomic_DNA"/>
</dbReference>
<evidence type="ECO:0000256" key="2">
    <source>
        <dbReference type="ARBA" id="ARBA00008661"/>
    </source>
</evidence>
<comment type="subcellular location">
    <subcellularLocation>
        <location evidence="1 10">Golgi apparatus membrane</location>
        <topology evidence="1 10">Single-pass type II membrane protein</topology>
    </subcellularLocation>
</comment>
<evidence type="ECO:0000256" key="3">
    <source>
        <dbReference type="ARBA" id="ARBA00022676"/>
    </source>
</evidence>
<evidence type="ECO:0000256" key="1">
    <source>
        <dbReference type="ARBA" id="ARBA00004323"/>
    </source>
</evidence>
<evidence type="ECO:0000256" key="9">
    <source>
        <dbReference type="ARBA" id="ARBA00023136"/>
    </source>
</evidence>
<accession>A0A196SHX1</accession>
<keyword evidence="3 10" id="KW-0328">Glycosyltransferase</keyword>
<dbReference type="GO" id="GO:0000139">
    <property type="term" value="C:Golgi membrane"/>
    <property type="evidence" value="ECO:0007669"/>
    <property type="project" value="UniProtKB-SubCell"/>
</dbReference>
<keyword evidence="12" id="KW-1185">Reference proteome</keyword>
<dbReference type="STRING" id="478820.A0A196SHX1"/>
<keyword evidence="8 10" id="KW-0333">Golgi apparatus</keyword>
<keyword evidence="4" id="KW-0808">Transferase</keyword>
<dbReference type="Gene3D" id="3.90.550.50">
    <property type="match status" value="1"/>
</dbReference>
<reference evidence="11 12" key="1">
    <citation type="submission" date="2016-05" db="EMBL/GenBank/DDBJ databases">
        <title>Nuclear genome of Blastocystis sp. subtype 1 NandII.</title>
        <authorList>
            <person name="Gentekaki E."/>
            <person name="Curtis B."/>
            <person name="Stairs C."/>
            <person name="Eme L."/>
            <person name="Herman E."/>
            <person name="Klimes V."/>
            <person name="Arias M.C."/>
            <person name="Elias M."/>
            <person name="Hilliou F."/>
            <person name="Klute M."/>
            <person name="Malik S.-B."/>
            <person name="Pightling A."/>
            <person name="Rachubinski R."/>
            <person name="Salas D."/>
            <person name="Schlacht A."/>
            <person name="Suga H."/>
            <person name="Archibald J."/>
            <person name="Ball S.G."/>
            <person name="Clark G."/>
            <person name="Dacks J."/>
            <person name="Van Der Giezen M."/>
            <person name="Tsaousis A."/>
            <person name="Roger A."/>
        </authorList>
    </citation>
    <scope>NUCLEOTIDE SEQUENCE [LARGE SCALE GENOMIC DNA]</scope>
    <source>
        <strain evidence="12">ATCC 50177 / NandII</strain>
    </source>
</reference>
<dbReference type="AlphaFoldDB" id="A0A196SHX1"/>
<keyword evidence="5" id="KW-0812">Transmembrane</keyword>
<dbReference type="GO" id="GO:0006493">
    <property type="term" value="P:protein O-linked glycosylation"/>
    <property type="evidence" value="ECO:0007669"/>
    <property type="project" value="TreeGrafter"/>
</dbReference>
<keyword evidence="7" id="KW-1133">Transmembrane helix</keyword>
<gene>
    <name evidence="11" type="ORF">AV274_2365</name>
</gene>
<evidence type="ECO:0000313" key="11">
    <source>
        <dbReference type="EMBL" id="OAO15911.1"/>
    </source>
</evidence>
<keyword evidence="9" id="KW-0472">Membrane</keyword>
<comment type="similarity">
    <text evidence="2 10">Belongs to the glycosyltransferase 31 family.</text>
</comment>
<evidence type="ECO:0000256" key="7">
    <source>
        <dbReference type="ARBA" id="ARBA00022989"/>
    </source>
</evidence>
<evidence type="ECO:0000256" key="5">
    <source>
        <dbReference type="ARBA" id="ARBA00022692"/>
    </source>
</evidence>
<comment type="caution">
    <text evidence="11">The sequence shown here is derived from an EMBL/GenBank/DDBJ whole genome shotgun (WGS) entry which is preliminary data.</text>
</comment>
<dbReference type="EC" id="2.4.1.-" evidence="10"/>
<evidence type="ECO:0000313" key="12">
    <source>
        <dbReference type="Proteomes" id="UP000078348"/>
    </source>
</evidence>
<evidence type="ECO:0000256" key="8">
    <source>
        <dbReference type="ARBA" id="ARBA00023034"/>
    </source>
</evidence>
<evidence type="ECO:0000256" key="10">
    <source>
        <dbReference type="RuleBase" id="RU363063"/>
    </source>
</evidence>
<protein>
    <recommendedName>
        <fullName evidence="10">Hexosyltransferase</fullName>
        <ecNumber evidence="10">2.4.1.-</ecNumber>
    </recommendedName>
</protein>
<name>A0A196SHX1_BLAHN</name>
<proteinExistence type="inferred from homology"/>
<dbReference type="InterPro" id="IPR002659">
    <property type="entry name" value="Glyco_trans_31"/>
</dbReference>
<dbReference type="OrthoDB" id="5957813at2759"/>
<dbReference type="Proteomes" id="UP000078348">
    <property type="component" value="Unassembled WGS sequence"/>
</dbReference>
<evidence type="ECO:0000256" key="6">
    <source>
        <dbReference type="ARBA" id="ARBA00022968"/>
    </source>
</evidence>
<dbReference type="PANTHER" id="PTHR11214:SF3">
    <property type="entry name" value="BETA-1,3-GALACTOSYLTRANSFERASE 6"/>
    <property type="match status" value="1"/>
</dbReference>
<evidence type="ECO:0000256" key="4">
    <source>
        <dbReference type="ARBA" id="ARBA00022679"/>
    </source>
</evidence>
<dbReference type="Pfam" id="PF01762">
    <property type="entry name" value="Galactosyl_T"/>
    <property type="match status" value="1"/>
</dbReference>